<dbReference type="PROSITE" id="PS50157">
    <property type="entry name" value="ZINC_FINGER_C2H2_2"/>
    <property type="match status" value="3"/>
</dbReference>
<feature type="compositionally biased region" description="Basic and acidic residues" evidence="7">
    <location>
        <begin position="1388"/>
        <end position="1406"/>
    </location>
</feature>
<feature type="compositionally biased region" description="Low complexity" evidence="7">
    <location>
        <begin position="1370"/>
        <end position="1386"/>
    </location>
</feature>
<name>A0A034VTQ6_BACDO</name>
<keyword evidence="3 5" id="KW-0863">Zinc-finger</keyword>
<evidence type="ECO:0000256" key="2">
    <source>
        <dbReference type="ARBA" id="ARBA00022737"/>
    </source>
</evidence>
<organism evidence="10">
    <name type="scientific">Bactrocera dorsalis</name>
    <name type="common">Oriental fruit fly</name>
    <name type="synonym">Dacus dorsalis</name>
    <dbReference type="NCBI Taxonomy" id="27457"/>
    <lineage>
        <taxon>Eukaryota</taxon>
        <taxon>Metazoa</taxon>
        <taxon>Ecdysozoa</taxon>
        <taxon>Arthropoda</taxon>
        <taxon>Hexapoda</taxon>
        <taxon>Insecta</taxon>
        <taxon>Pterygota</taxon>
        <taxon>Neoptera</taxon>
        <taxon>Endopterygota</taxon>
        <taxon>Diptera</taxon>
        <taxon>Brachycera</taxon>
        <taxon>Muscomorpha</taxon>
        <taxon>Tephritoidea</taxon>
        <taxon>Tephritidae</taxon>
        <taxon>Bactrocera</taxon>
        <taxon>Bactrocera</taxon>
    </lineage>
</organism>
<dbReference type="InterPro" id="IPR036236">
    <property type="entry name" value="Znf_C2H2_sf"/>
</dbReference>
<gene>
    <name evidence="10" type="primary">ZN771</name>
</gene>
<feature type="region of interest" description="Disordered" evidence="7">
    <location>
        <begin position="163"/>
        <end position="205"/>
    </location>
</feature>
<dbReference type="InterPro" id="IPR012934">
    <property type="entry name" value="Znf_AD"/>
</dbReference>
<feature type="compositionally biased region" description="Acidic residues" evidence="7">
    <location>
        <begin position="515"/>
        <end position="535"/>
    </location>
</feature>
<evidence type="ECO:0000256" key="3">
    <source>
        <dbReference type="ARBA" id="ARBA00022771"/>
    </source>
</evidence>
<feature type="compositionally biased region" description="Acidic residues" evidence="7">
    <location>
        <begin position="936"/>
        <end position="962"/>
    </location>
</feature>
<evidence type="ECO:0000256" key="1">
    <source>
        <dbReference type="ARBA" id="ARBA00022723"/>
    </source>
</evidence>
<feature type="region of interest" description="Disordered" evidence="7">
    <location>
        <begin position="428"/>
        <end position="453"/>
    </location>
</feature>
<evidence type="ECO:0000259" key="9">
    <source>
        <dbReference type="PROSITE" id="PS51915"/>
    </source>
</evidence>
<feature type="compositionally biased region" description="Basic residues" evidence="7">
    <location>
        <begin position="601"/>
        <end position="611"/>
    </location>
</feature>
<dbReference type="SUPFAM" id="SSF57716">
    <property type="entry name" value="Glucocorticoid receptor-like (DNA-binding domain)"/>
    <property type="match status" value="1"/>
</dbReference>
<evidence type="ECO:0000256" key="4">
    <source>
        <dbReference type="ARBA" id="ARBA00022833"/>
    </source>
</evidence>
<feature type="compositionally biased region" description="Basic residues" evidence="7">
    <location>
        <begin position="443"/>
        <end position="452"/>
    </location>
</feature>
<dbReference type="PROSITE" id="PS00028">
    <property type="entry name" value="ZINC_FINGER_C2H2_1"/>
    <property type="match status" value="3"/>
</dbReference>
<dbReference type="PANTHER" id="PTHR24379:SF121">
    <property type="entry name" value="C2H2-TYPE DOMAIN-CONTAINING PROTEIN"/>
    <property type="match status" value="1"/>
</dbReference>
<reference evidence="10" key="1">
    <citation type="journal article" date="2014" name="BMC Genomics">
        <title>Characterizing the developmental transcriptome of the oriental fruit fly, Bactrocera dorsalis (Diptera: Tephritidae) through comparative genomic analysis with Drosophila melanogaster utilizing modENCODE datasets.</title>
        <authorList>
            <person name="Geib S.M."/>
            <person name="Calla B."/>
            <person name="Hall B."/>
            <person name="Hou S."/>
            <person name="Manoukis N.C."/>
        </authorList>
    </citation>
    <scope>NUCLEOTIDE SEQUENCE</scope>
    <source>
        <strain evidence="10">Punador</strain>
    </source>
</reference>
<feature type="region of interest" description="Disordered" evidence="7">
    <location>
        <begin position="481"/>
        <end position="541"/>
    </location>
</feature>
<dbReference type="Pfam" id="PF07776">
    <property type="entry name" value="zf-AD"/>
    <property type="match status" value="1"/>
</dbReference>
<evidence type="ECO:0000256" key="6">
    <source>
        <dbReference type="PROSITE-ProRule" id="PRU01263"/>
    </source>
</evidence>
<keyword evidence="2" id="KW-0677">Repeat</keyword>
<keyword evidence="4 6" id="KW-0862">Zinc</keyword>
<accession>A0A034VTQ6</accession>
<keyword evidence="1 6" id="KW-0479">Metal-binding</keyword>
<feature type="domain" description="ZAD" evidence="9">
    <location>
        <begin position="17"/>
        <end position="101"/>
    </location>
</feature>
<feature type="binding site" evidence="6">
    <location>
        <position position="74"/>
    </location>
    <ligand>
        <name>Zn(2+)</name>
        <dbReference type="ChEBI" id="CHEBI:29105"/>
    </ligand>
</feature>
<dbReference type="SMART" id="SM00868">
    <property type="entry name" value="zf-AD"/>
    <property type="match status" value="2"/>
</dbReference>
<feature type="domain" description="C2H2-type" evidence="8">
    <location>
        <begin position="272"/>
        <end position="299"/>
    </location>
</feature>
<proteinExistence type="predicted"/>
<feature type="region of interest" description="Disordered" evidence="7">
    <location>
        <begin position="599"/>
        <end position="643"/>
    </location>
</feature>
<dbReference type="RefSeq" id="XP_011214261.2">
    <property type="nucleotide sequence ID" value="XM_011215959.4"/>
</dbReference>
<feature type="domain" description="C2H2-type" evidence="8">
    <location>
        <begin position="213"/>
        <end position="241"/>
    </location>
</feature>
<dbReference type="GeneID" id="105233794"/>
<feature type="binding site" evidence="6">
    <location>
        <position position="22"/>
    </location>
    <ligand>
        <name>Zn(2+)</name>
        <dbReference type="ChEBI" id="CHEBI:29105"/>
    </ligand>
</feature>
<feature type="region of interest" description="Disordered" evidence="7">
    <location>
        <begin position="922"/>
        <end position="964"/>
    </location>
</feature>
<feature type="domain" description="C2H2-type" evidence="8">
    <location>
        <begin position="243"/>
        <end position="270"/>
    </location>
</feature>
<feature type="region of interest" description="Disordered" evidence="7">
    <location>
        <begin position="1370"/>
        <end position="1406"/>
    </location>
</feature>
<feature type="region of interest" description="Disordered" evidence="7">
    <location>
        <begin position="703"/>
        <end position="731"/>
    </location>
</feature>
<protein>
    <submittedName>
        <fullName evidence="10">Zinc finger protein 771</fullName>
    </submittedName>
</protein>
<evidence type="ECO:0000256" key="7">
    <source>
        <dbReference type="SAM" id="MobiDB-lite"/>
    </source>
</evidence>
<feature type="binding site" evidence="6">
    <location>
        <position position="77"/>
    </location>
    <ligand>
        <name>Zn(2+)</name>
        <dbReference type="ChEBI" id="CHEBI:29105"/>
    </ligand>
</feature>
<evidence type="ECO:0000256" key="5">
    <source>
        <dbReference type="PROSITE-ProRule" id="PRU00042"/>
    </source>
</evidence>
<evidence type="ECO:0000313" key="10">
    <source>
        <dbReference type="EMBL" id="JAC45839.1"/>
    </source>
</evidence>
<dbReference type="KEGG" id="bdr:105233794"/>
<dbReference type="SUPFAM" id="SSF57667">
    <property type="entry name" value="beta-beta-alpha zinc fingers"/>
    <property type="match status" value="2"/>
</dbReference>
<dbReference type="GO" id="GO:0008270">
    <property type="term" value="F:zinc ion binding"/>
    <property type="evidence" value="ECO:0007669"/>
    <property type="project" value="UniProtKB-UniRule"/>
</dbReference>
<feature type="compositionally biased region" description="Basic and acidic residues" evidence="7">
    <location>
        <begin position="179"/>
        <end position="200"/>
    </location>
</feature>
<dbReference type="OrthoDB" id="7765040at2759"/>
<dbReference type="PROSITE" id="PS51915">
    <property type="entry name" value="ZAD"/>
    <property type="match status" value="1"/>
</dbReference>
<evidence type="ECO:0000259" key="8">
    <source>
        <dbReference type="PROSITE" id="PS50157"/>
    </source>
</evidence>
<dbReference type="Gene3D" id="3.40.1800.20">
    <property type="match status" value="1"/>
</dbReference>
<sequence>MSFAFKIDKALKANLYKICRLCGIDREDKFDILDANTEDQEPVDCDGELKLHQKIIQCIGITVCKDDRMPQSVCGLCVDKINDFYEFREMCYATDVQTRKLLGLKGGAQKKIVNADVKPSIDIKEESGVKRGRKRKSDEIIARMETTEIKRETGPIMLTNKKQRLSEPPDTKKKGKFGKTVDKTLKPKEEIKEEPMDMEKPTTTNTHNTKFRHVCNICDQGFISKVKLDQHIGAVHTPNIPRYICTACNETIKKTNDIKSHQLWHKLSKTPYICGHCGQSLISSYAYSRHLRDHTVEIPPNLWVLDRECPQCHHTFLTNFLYNTHSCAVRTKKCAGCNRQLRNEVEYQRHAAHCAKVYLNYSKHIPVAALAAESTIRIKNENEVEAAAAEAFARNAGISLEMTPIVSLTRISTPEILAASLGCTTTEYTNDGTGTQIDDGKMSGKKGSKKGVSRKDLKRVDNLLKSTLDVLVSIKHEPEVHVGIDSETPAPSDETANTGEEADMTNDDGFHHGDDDDDDDEHDDDDSKNDGEGETADVAIKREPAEECFAQSAMHIKQEVIDVDNDNLAPTTKMPVLKLKIKKEHGTLNSSIVEDQSVRVEKKKKKKKRKDAMRSKDKGLDENDLLSGNGTVHNESEAAGGTLLNQKLLGSVKQEQLDETDEEYESNKLENNEAIHLEPTVMTTIPIPQFQISAISSGVEFSDNIESGTQGKANDESSEAATAQPTCVEGEVEDIKPNKAELDRLFQITNVSCGVQMEHEQGSEIERESDCNSENSNSNIPITSMVQRKLEKSVQNVVKHKRTEQKIGTPARTAKAYKSTSGVNKISANNDSSISQGNLGYLPQIQIKPEPVDRGYEDIFNAYESATNSSAAETLQLSVREMAEQEYLNNIDFATIQIKQEKDLDVSDVEMTNTHIVANAIPNGNRINGEESQYSENDEDSDSMYNEETDEDEEDDGNDDDWVGIKKVEEEKREYRELDMPPLLATEVQESSENMHASEDKFACTLKISEPRNEVIDDISMRESMESRSDEQKKSECDLNITTSVNEPTASALLMNSDMLQPSNEDLLAPPLMITNIYSQADGGLPERFPQTNATATPHDEIKYSHSAKELVVEMPALKIASVIAGCSTSFDNFSKDDNKLIDNFPLSFAGQLTEVGDVFESRHIRNNERSDLRSGIIDTHPEPQSMSIEISQNKDALLDAEPFPDVRVDNVSVMSSSQTILNSNINIALDSAQNNPVELMGENLVEEEQNLLNQEVVEAQAIQGLLLGVDESITLNAPIQNVEEAENLMNESVAEAQMQRQEPHTDVPTRTNMILQPNQLECCDSANDSIEGTSQSRIINNAFLMDESNINEIAENNNNANIERELQDDVASTTTASSNAANSSDNDADRRNITDTSDRKTTDIT</sequence>
<feature type="binding site" evidence="6">
    <location>
        <position position="19"/>
    </location>
    <ligand>
        <name>Zn(2+)</name>
        <dbReference type="ChEBI" id="CHEBI:29105"/>
    </ligand>
</feature>
<dbReference type="Gene3D" id="3.30.160.60">
    <property type="entry name" value="Classic Zinc Finger"/>
    <property type="match status" value="2"/>
</dbReference>
<dbReference type="InterPro" id="IPR013087">
    <property type="entry name" value="Znf_C2H2_type"/>
</dbReference>
<dbReference type="PANTHER" id="PTHR24379">
    <property type="entry name" value="KRAB AND ZINC FINGER DOMAIN-CONTAINING"/>
    <property type="match status" value="1"/>
</dbReference>
<dbReference type="GO" id="GO:0005634">
    <property type="term" value="C:nucleus"/>
    <property type="evidence" value="ECO:0007669"/>
    <property type="project" value="InterPro"/>
</dbReference>
<dbReference type="SMART" id="SM00355">
    <property type="entry name" value="ZnF_C2H2"/>
    <property type="match status" value="4"/>
</dbReference>
<feature type="compositionally biased region" description="Basic and acidic residues" evidence="7">
    <location>
        <begin position="612"/>
        <end position="621"/>
    </location>
</feature>
<dbReference type="EMBL" id="GAKP01013113">
    <property type="protein sequence ID" value="JAC45839.1"/>
    <property type="molecule type" value="Transcribed_RNA"/>
</dbReference>